<keyword evidence="2 6" id="KW-0812">Transmembrane</keyword>
<keyword evidence="7" id="KW-0132">Cell division</keyword>
<proteinExistence type="predicted"/>
<dbReference type="InterPro" id="IPR001182">
    <property type="entry name" value="FtsW/RodA"/>
</dbReference>
<evidence type="ECO:0000256" key="2">
    <source>
        <dbReference type="ARBA" id="ARBA00022692"/>
    </source>
</evidence>
<dbReference type="Proteomes" id="UP000255277">
    <property type="component" value="Unassembled WGS sequence"/>
</dbReference>
<evidence type="ECO:0000313" key="7">
    <source>
        <dbReference type="EMBL" id="SUM31269.1"/>
    </source>
</evidence>
<dbReference type="AlphaFoldDB" id="A0A380FCE3"/>
<evidence type="ECO:0000256" key="3">
    <source>
        <dbReference type="ARBA" id="ARBA00022960"/>
    </source>
</evidence>
<evidence type="ECO:0000256" key="1">
    <source>
        <dbReference type="ARBA" id="ARBA00004141"/>
    </source>
</evidence>
<evidence type="ECO:0000256" key="4">
    <source>
        <dbReference type="ARBA" id="ARBA00022989"/>
    </source>
</evidence>
<name>A0A380FCE3_STAGA</name>
<evidence type="ECO:0000256" key="5">
    <source>
        <dbReference type="ARBA" id="ARBA00023136"/>
    </source>
</evidence>
<dbReference type="GO" id="GO:0051301">
    <property type="term" value="P:cell division"/>
    <property type="evidence" value="ECO:0007669"/>
    <property type="project" value="UniProtKB-KW"/>
</dbReference>
<evidence type="ECO:0000313" key="8">
    <source>
        <dbReference type="Proteomes" id="UP000255277"/>
    </source>
</evidence>
<dbReference type="GO" id="GO:0016020">
    <property type="term" value="C:membrane"/>
    <property type="evidence" value="ECO:0007669"/>
    <property type="project" value="UniProtKB-SubCell"/>
</dbReference>
<reference evidence="7 8" key="1">
    <citation type="submission" date="2018-06" db="EMBL/GenBank/DDBJ databases">
        <authorList>
            <consortium name="Pathogen Informatics"/>
            <person name="Doyle S."/>
        </authorList>
    </citation>
    <scope>NUCLEOTIDE SEQUENCE [LARGE SCALE GENOMIC DNA]</scope>
    <source>
        <strain evidence="7 8">NCTC12195</strain>
    </source>
</reference>
<dbReference type="EMBL" id="UHDK01000001">
    <property type="protein sequence ID" value="SUM31269.1"/>
    <property type="molecule type" value="Genomic_DNA"/>
</dbReference>
<keyword evidence="4 6" id="KW-1133">Transmembrane helix</keyword>
<keyword evidence="7" id="KW-0131">Cell cycle</keyword>
<keyword evidence="3" id="KW-0133">Cell shape</keyword>
<sequence length="85" mass="9519">MKHLDVSLIICYVLLGVIGVIMVYSASMVSASKGSLTNGVPVAANYFMKRQFLFFIMGFLVILFISMFININAIKKCRNTKILSY</sequence>
<feature type="transmembrane region" description="Helical" evidence="6">
    <location>
        <begin position="7"/>
        <end position="32"/>
    </location>
</feature>
<protein>
    <submittedName>
        <fullName evidence="7">Putative cell division protein</fullName>
    </submittedName>
</protein>
<comment type="subcellular location">
    <subcellularLocation>
        <location evidence="1">Membrane</location>
        <topology evidence="1">Multi-pass membrane protein</topology>
    </subcellularLocation>
</comment>
<evidence type="ECO:0000256" key="6">
    <source>
        <dbReference type="SAM" id="Phobius"/>
    </source>
</evidence>
<dbReference type="GO" id="GO:0008360">
    <property type="term" value="P:regulation of cell shape"/>
    <property type="evidence" value="ECO:0007669"/>
    <property type="project" value="UniProtKB-KW"/>
</dbReference>
<feature type="transmembrane region" description="Helical" evidence="6">
    <location>
        <begin position="52"/>
        <end position="71"/>
    </location>
</feature>
<keyword evidence="5 6" id="KW-0472">Membrane</keyword>
<organism evidence="7 8">
    <name type="scientific">Staphylococcus gallinarum</name>
    <dbReference type="NCBI Taxonomy" id="1293"/>
    <lineage>
        <taxon>Bacteria</taxon>
        <taxon>Bacillati</taxon>
        <taxon>Bacillota</taxon>
        <taxon>Bacilli</taxon>
        <taxon>Bacillales</taxon>
        <taxon>Staphylococcaceae</taxon>
        <taxon>Staphylococcus</taxon>
    </lineage>
</organism>
<accession>A0A380FCE3</accession>
<dbReference type="Pfam" id="PF01098">
    <property type="entry name" value="FTSW_RODA_SPOVE"/>
    <property type="match status" value="1"/>
</dbReference>
<gene>
    <name evidence="7" type="ORF">NCTC12195_00676</name>
</gene>